<gene>
    <name evidence="1" type="ORF">TCNE_LOCUS14188</name>
</gene>
<dbReference type="AlphaFoldDB" id="A0A183V0B8"/>
<sequence>MSPLEPSKVDTRDVFSHFILDALSSQSDLVRVRRCVGDRLPSEISVAFVLGPICDHIFDWWWETTLVLMLRCYICLTCRKNAALDEMERRVNLFWLAMCIGSPTGHLLGNRVVSTMPATVLIQPLIFGLAACIQYLFH</sequence>
<proteinExistence type="predicted"/>
<reference evidence="3" key="1">
    <citation type="submission" date="2016-06" db="UniProtKB">
        <authorList>
            <consortium name="WormBaseParasite"/>
        </authorList>
    </citation>
    <scope>IDENTIFICATION</scope>
</reference>
<dbReference type="EMBL" id="UYWY01022112">
    <property type="protein sequence ID" value="VDM45509.1"/>
    <property type="molecule type" value="Genomic_DNA"/>
</dbReference>
<evidence type="ECO:0000313" key="3">
    <source>
        <dbReference type="WBParaSite" id="TCNE_0001418801-mRNA-1"/>
    </source>
</evidence>
<keyword evidence="2" id="KW-1185">Reference proteome</keyword>
<protein>
    <submittedName>
        <fullName evidence="3">Solute carrier family 40 protein</fullName>
    </submittedName>
</protein>
<evidence type="ECO:0000313" key="1">
    <source>
        <dbReference type="EMBL" id="VDM45509.1"/>
    </source>
</evidence>
<accession>A0A183V0B8</accession>
<name>A0A183V0B8_TOXCA</name>
<reference evidence="1 2" key="2">
    <citation type="submission" date="2018-11" db="EMBL/GenBank/DDBJ databases">
        <authorList>
            <consortium name="Pathogen Informatics"/>
        </authorList>
    </citation>
    <scope>NUCLEOTIDE SEQUENCE [LARGE SCALE GENOMIC DNA]</scope>
</reference>
<dbReference type="Proteomes" id="UP000050794">
    <property type="component" value="Unassembled WGS sequence"/>
</dbReference>
<organism evidence="2 3">
    <name type="scientific">Toxocara canis</name>
    <name type="common">Canine roundworm</name>
    <dbReference type="NCBI Taxonomy" id="6265"/>
    <lineage>
        <taxon>Eukaryota</taxon>
        <taxon>Metazoa</taxon>
        <taxon>Ecdysozoa</taxon>
        <taxon>Nematoda</taxon>
        <taxon>Chromadorea</taxon>
        <taxon>Rhabditida</taxon>
        <taxon>Spirurina</taxon>
        <taxon>Ascaridomorpha</taxon>
        <taxon>Ascaridoidea</taxon>
        <taxon>Toxocaridae</taxon>
        <taxon>Toxocara</taxon>
    </lineage>
</organism>
<dbReference type="WBParaSite" id="TCNE_0001418801-mRNA-1">
    <property type="protein sequence ID" value="TCNE_0001418801-mRNA-1"/>
    <property type="gene ID" value="TCNE_0001418801"/>
</dbReference>
<evidence type="ECO:0000313" key="2">
    <source>
        <dbReference type="Proteomes" id="UP000050794"/>
    </source>
</evidence>